<feature type="domain" description="HAMP" evidence="16">
    <location>
        <begin position="167"/>
        <end position="219"/>
    </location>
</feature>
<keyword evidence="7 14" id="KW-0812">Transmembrane</keyword>
<dbReference type="GO" id="GO:0000155">
    <property type="term" value="F:phosphorelay sensor kinase activity"/>
    <property type="evidence" value="ECO:0007669"/>
    <property type="project" value="InterPro"/>
</dbReference>
<sequence length="453" mass="50553">MMATLKVKMIIALISVIVIPLAVTAVSLALLSQNIERISSEIDDSHKQTTEEIQLLFQELPPVTSDGFDQRMDDISASYQAALQVFYQGEPIYGEEELNTSPNGLRFNYATISIEGETSAGEQVQAELSLKSSELESRIIKYILISIGSGVLALLLTIGIWVWLLSRSVITPLKAVYEASEEARKGNLDYPVPNGKKDEVGRFISSFNLMRQEIKDSFAKKQAYERSRQELIAGISHDLRTPLSSIQGYVEGLRDGVVKSEERQHQYLNIIHKKTLQVDRLIEDLFDLTKLELKKLPIDQQRISSSSFTEDMIEAISPADHDNKILTIGDMAPSVTLFIDPVRMQQVMTNLVDNAFRYGENHVVVSTRLIKNQWYMDISDNGLGMHEEMLEKIFTPFYRADYARNDGGSGLGLSIAKSIVEAHGGALTVSSEKGEGTTFTVSLPVKRKDNNIS</sequence>
<proteinExistence type="predicted"/>
<keyword evidence="12" id="KW-0902">Two-component regulatory system</keyword>
<keyword evidence="11 14" id="KW-1133">Transmembrane helix</keyword>
<reference evidence="17 18" key="1">
    <citation type="submission" date="2015-01" db="EMBL/GenBank/DDBJ databases">
        <title>Jeotgalibacillus campisalis genome sequencing.</title>
        <authorList>
            <person name="Goh K.M."/>
            <person name="Chan K.-G."/>
            <person name="Yaakop A.S."/>
            <person name="Ee R."/>
            <person name="Gan H.M."/>
            <person name="Chan C.S."/>
        </authorList>
    </citation>
    <scope>NUCLEOTIDE SEQUENCE [LARGE SCALE GENOMIC DNA]</scope>
    <source>
        <strain evidence="17 18">SF-57</strain>
    </source>
</reference>
<dbReference type="InterPro" id="IPR003594">
    <property type="entry name" value="HATPase_dom"/>
</dbReference>
<keyword evidence="5" id="KW-0597">Phosphoprotein</keyword>
<dbReference type="InterPro" id="IPR005467">
    <property type="entry name" value="His_kinase_dom"/>
</dbReference>
<evidence type="ECO:0000256" key="4">
    <source>
        <dbReference type="ARBA" id="ARBA00022475"/>
    </source>
</evidence>
<gene>
    <name evidence="17" type="ORF">KR50_22460</name>
</gene>
<dbReference type="InterPro" id="IPR004358">
    <property type="entry name" value="Sig_transdc_His_kin-like_C"/>
</dbReference>
<comment type="catalytic activity">
    <reaction evidence="1">
        <text>ATP + protein L-histidine = ADP + protein N-phospho-L-histidine.</text>
        <dbReference type="EC" id="2.7.13.3"/>
    </reaction>
</comment>
<feature type="domain" description="Histidine kinase" evidence="15">
    <location>
        <begin position="234"/>
        <end position="447"/>
    </location>
</feature>
<organism evidence="17 18">
    <name type="scientific">Jeotgalibacillus campisalis</name>
    <dbReference type="NCBI Taxonomy" id="220754"/>
    <lineage>
        <taxon>Bacteria</taxon>
        <taxon>Bacillati</taxon>
        <taxon>Bacillota</taxon>
        <taxon>Bacilli</taxon>
        <taxon>Bacillales</taxon>
        <taxon>Caryophanaceae</taxon>
        <taxon>Jeotgalibacillus</taxon>
    </lineage>
</organism>
<evidence type="ECO:0000313" key="17">
    <source>
        <dbReference type="EMBL" id="KIL48079.1"/>
    </source>
</evidence>
<evidence type="ECO:0000313" key="18">
    <source>
        <dbReference type="Proteomes" id="UP000031972"/>
    </source>
</evidence>
<dbReference type="SUPFAM" id="SSF158472">
    <property type="entry name" value="HAMP domain-like"/>
    <property type="match status" value="1"/>
</dbReference>
<evidence type="ECO:0000256" key="8">
    <source>
        <dbReference type="ARBA" id="ARBA00022741"/>
    </source>
</evidence>
<dbReference type="InterPro" id="IPR036097">
    <property type="entry name" value="HisK_dim/P_sf"/>
</dbReference>
<dbReference type="SUPFAM" id="SSF47384">
    <property type="entry name" value="Homodimeric domain of signal transducing histidine kinase"/>
    <property type="match status" value="1"/>
</dbReference>
<evidence type="ECO:0000256" key="12">
    <source>
        <dbReference type="ARBA" id="ARBA00023012"/>
    </source>
</evidence>
<evidence type="ECO:0000256" key="6">
    <source>
        <dbReference type="ARBA" id="ARBA00022679"/>
    </source>
</evidence>
<dbReference type="Pfam" id="PF02518">
    <property type="entry name" value="HATPase_c"/>
    <property type="match status" value="1"/>
</dbReference>
<dbReference type="InterPro" id="IPR050398">
    <property type="entry name" value="HssS/ArlS-like"/>
</dbReference>
<dbReference type="PRINTS" id="PR00344">
    <property type="entry name" value="BCTRLSENSOR"/>
</dbReference>
<dbReference type="InterPro" id="IPR003660">
    <property type="entry name" value="HAMP_dom"/>
</dbReference>
<dbReference type="FunFam" id="1.10.287.130:FF:000001">
    <property type="entry name" value="Two-component sensor histidine kinase"/>
    <property type="match status" value="1"/>
</dbReference>
<dbReference type="PANTHER" id="PTHR45528:SF1">
    <property type="entry name" value="SENSOR HISTIDINE KINASE CPXA"/>
    <property type="match status" value="1"/>
</dbReference>
<dbReference type="Proteomes" id="UP000031972">
    <property type="component" value="Unassembled WGS sequence"/>
</dbReference>
<dbReference type="CDD" id="cd00075">
    <property type="entry name" value="HATPase"/>
    <property type="match status" value="1"/>
</dbReference>
<dbReference type="Gene3D" id="6.10.340.10">
    <property type="match status" value="1"/>
</dbReference>
<evidence type="ECO:0000256" key="11">
    <source>
        <dbReference type="ARBA" id="ARBA00022989"/>
    </source>
</evidence>
<dbReference type="FunFam" id="3.30.565.10:FF:000006">
    <property type="entry name" value="Sensor histidine kinase WalK"/>
    <property type="match status" value="1"/>
</dbReference>
<evidence type="ECO:0000256" key="1">
    <source>
        <dbReference type="ARBA" id="ARBA00000085"/>
    </source>
</evidence>
<evidence type="ECO:0000256" key="5">
    <source>
        <dbReference type="ARBA" id="ARBA00022553"/>
    </source>
</evidence>
<dbReference type="PROSITE" id="PS50885">
    <property type="entry name" value="HAMP"/>
    <property type="match status" value="1"/>
</dbReference>
<dbReference type="SUPFAM" id="SSF55874">
    <property type="entry name" value="ATPase domain of HSP90 chaperone/DNA topoisomerase II/histidine kinase"/>
    <property type="match status" value="1"/>
</dbReference>
<keyword evidence="6 17" id="KW-0808">Transferase</keyword>
<evidence type="ECO:0000256" key="14">
    <source>
        <dbReference type="SAM" id="Phobius"/>
    </source>
</evidence>
<feature type="transmembrane region" description="Helical" evidence="14">
    <location>
        <begin position="12"/>
        <end position="31"/>
    </location>
</feature>
<dbReference type="Pfam" id="PF00512">
    <property type="entry name" value="HisKA"/>
    <property type="match status" value="1"/>
</dbReference>
<evidence type="ECO:0000259" key="15">
    <source>
        <dbReference type="PROSITE" id="PS50109"/>
    </source>
</evidence>
<evidence type="ECO:0000256" key="10">
    <source>
        <dbReference type="ARBA" id="ARBA00022840"/>
    </source>
</evidence>
<name>A0A0C2S244_9BACL</name>
<dbReference type="PATRIC" id="fig|220754.4.peg.2262"/>
<evidence type="ECO:0000256" key="9">
    <source>
        <dbReference type="ARBA" id="ARBA00022777"/>
    </source>
</evidence>
<dbReference type="SMART" id="SM00304">
    <property type="entry name" value="HAMP"/>
    <property type="match status" value="1"/>
</dbReference>
<evidence type="ECO:0000259" key="16">
    <source>
        <dbReference type="PROSITE" id="PS50885"/>
    </source>
</evidence>
<dbReference type="Pfam" id="PF00672">
    <property type="entry name" value="HAMP"/>
    <property type="match status" value="1"/>
</dbReference>
<evidence type="ECO:0000256" key="13">
    <source>
        <dbReference type="ARBA" id="ARBA00023136"/>
    </source>
</evidence>
<keyword evidence="13 14" id="KW-0472">Membrane</keyword>
<dbReference type="SMART" id="SM00387">
    <property type="entry name" value="HATPase_c"/>
    <property type="match status" value="1"/>
</dbReference>
<evidence type="ECO:0000256" key="3">
    <source>
        <dbReference type="ARBA" id="ARBA00012438"/>
    </source>
</evidence>
<dbReference type="GO" id="GO:0005886">
    <property type="term" value="C:plasma membrane"/>
    <property type="evidence" value="ECO:0007669"/>
    <property type="project" value="UniProtKB-SubCell"/>
</dbReference>
<dbReference type="SMART" id="SM00388">
    <property type="entry name" value="HisKA"/>
    <property type="match status" value="1"/>
</dbReference>
<dbReference type="InterPro" id="IPR003661">
    <property type="entry name" value="HisK_dim/P_dom"/>
</dbReference>
<accession>A0A0C2S244</accession>
<keyword evidence="10" id="KW-0067">ATP-binding</keyword>
<keyword evidence="8" id="KW-0547">Nucleotide-binding</keyword>
<dbReference type="PROSITE" id="PS50109">
    <property type="entry name" value="HIS_KIN"/>
    <property type="match status" value="1"/>
</dbReference>
<dbReference type="InterPro" id="IPR036890">
    <property type="entry name" value="HATPase_C_sf"/>
</dbReference>
<comment type="caution">
    <text evidence="17">The sequence shown here is derived from an EMBL/GenBank/DDBJ whole genome shotgun (WGS) entry which is preliminary data.</text>
</comment>
<dbReference type="OrthoDB" id="9813151at2"/>
<comment type="subcellular location">
    <subcellularLocation>
        <location evidence="2">Cell membrane</location>
        <topology evidence="2">Multi-pass membrane protein</topology>
    </subcellularLocation>
</comment>
<dbReference type="PANTHER" id="PTHR45528">
    <property type="entry name" value="SENSOR HISTIDINE KINASE CPXA"/>
    <property type="match status" value="1"/>
</dbReference>
<keyword evidence="4" id="KW-1003">Cell membrane</keyword>
<dbReference type="Gene3D" id="3.30.565.10">
    <property type="entry name" value="Histidine kinase-like ATPase, C-terminal domain"/>
    <property type="match status" value="1"/>
</dbReference>
<dbReference type="EC" id="2.7.13.3" evidence="3"/>
<protein>
    <recommendedName>
        <fullName evidence="3">histidine kinase</fullName>
        <ecNumber evidence="3">2.7.13.3</ecNumber>
    </recommendedName>
</protein>
<keyword evidence="18" id="KW-1185">Reference proteome</keyword>
<dbReference type="GO" id="GO:0005524">
    <property type="term" value="F:ATP binding"/>
    <property type="evidence" value="ECO:0007669"/>
    <property type="project" value="UniProtKB-KW"/>
</dbReference>
<evidence type="ECO:0000256" key="2">
    <source>
        <dbReference type="ARBA" id="ARBA00004651"/>
    </source>
</evidence>
<evidence type="ECO:0000256" key="7">
    <source>
        <dbReference type="ARBA" id="ARBA00022692"/>
    </source>
</evidence>
<keyword evidence="9 17" id="KW-0418">Kinase</keyword>
<dbReference type="AlphaFoldDB" id="A0A0C2S244"/>
<dbReference type="CDD" id="cd06225">
    <property type="entry name" value="HAMP"/>
    <property type="match status" value="1"/>
</dbReference>
<dbReference type="EMBL" id="JXRR01000014">
    <property type="protein sequence ID" value="KIL48079.1"/>
    <property type="molecule type" value="Genomic_DNA"/>
</dbReference>
<dbReference type="Gene3D" id="1.10.287.130">
    <property type="match status" value="1"/>
</dbReference>
<feature type="transmembrane region" description="Helical" evidence="14">
    <location>
        <begin position="139"/>
        <end position="164"/>
    </location>
</feature>
<dbReference type="CDD" id="cd00082">
    <property type="entry name" value="HisKA"/>
    <property type="match status" value="1"/>
</dbReference>